<name>A0A8J2HIL5_COTCN</name>
<evidence type="ECO:0000313" key="2">
    <source>
        <dbReference type="Proteomes" id="UP000786811"/>
    </source>
</evidence>
<reference evidence="1" key="1">
    <citation type="submission" date="2021-04" db="EMBL/GenBank/DDBJ databases">
        <authorList>
            <person name="Chebbi M.A.C M."/>
        </authorList>
    </citation>
    <scope>NUCLEOTIDE SEQUENCE</scope>
</reference>
<feature type="non-terminal residue" evidence="1">
    <location>
        <position position="1"/>
    </location>
</feature>
<dbReference type="Proteomes" id="UP000786811">
    <property type="component" value="Unassembled WGS sequence"/>
</dbReference>
<dbReference type="AlphaFoldDB" id="A0A8J2HIL5"/>
<feature type="non-terminal residue" evidence="1">
    <location>
        <position position="187"/>
    </location>
</feature>
<evidence type="ECO:0000313" key="1">
    <source>
        <dbReference type="EMBL" id="CAG5100680.1"/>
    </source>
</evidence>
<proteinExistence type="predicted"/>
<keyword evidence="2" id="KW-1185">Reference proteome</keyword>
<sequence>RLVKQRLSREKKKYFDHQLSNANNSQALWNDLRSLGLVKRKNTQTEINIDLNELNDYCCVFLSKLNCLKLNASKTQAIIFGSKTRVNSDICKSASNIVVSECTISYSSVGYQQLFSSDLEFLPVAMRRGDVRQDYLRLPQARTMIYDYSFLIHGIRVWNSLPAEVVAAGSFDEFRNICFNFLLENEL</sequence>
<organism evidence="1 2">
    <name type="scientific">Cotesia congregata</name>
    <name type="common">Parasitoid wasp</name>
    <name type="synonym">Apanteles congregatus</name>
    <dbReference type="NCBI Taxonomy" id="51543"/>
    <lineage>
        <taxon>Eukaryota</taxon>
        <taxon>Metazoa</taxon>
        <taxon>Ecdysozoa</taxon>
        <taxon>Arthropoda</taxon>
        <taxon>Hexapoda</taxon>
        <taxon>Insecta</taxon>
        <taxon>Pterygota</taxon>
        <taxon>Neoptera</taxon>
        <taxon>Endopterygota</taxon>
        <taxon>Hymenoptera</taxon>
        <taxon>Apocrita</taxon>
        <taxon>Ichneumonoidea</taxon>
        <taxon>Braconidae</taxon>
        <taxon>Microgastrinae</taxon>
        <taxon>Cotesia</taxon>
    </lineage>
</organism>
<dbReference type="EMBL" id="CAJNRD030001122">
    <property type="protein sequence ID" value="CAG5100680.1"/>
    <property type="molecule type" value="Genomic_DNA"/>
</dbReference>
<comment type="caution">
    <text evidence="1">The sequence shown here is derived from an EMBL/GenBank/DDBJ whole genome shotgun (WGS) entry which is preliminary data.</text>
</comment>
<protein>
    <submittedName>
        <fullName evidence="1">Uncharacterized protein</fullName>
    </submittedName>
</protein>
<gene>
    <name evidence="1" type="ORF">HICCMSTLAB_LOCUS9753</name>
</gene>
<accession>A0A8J2HIL5</accession>